<dbReference type="Proteomes" id="UP000053144">
    <property type="component" value="Unassembled WGS sequence"/>
</dbReference>
<organism evidence="2 3">
    <name type="scientific">Phaseolus angularis</name>
    <name type="common">Azuki bean</name>
    <name type="synonym">Vigna angularis</name>
    <dbReference type="NCBI Taxonomy" id="3914"/>
    <lineage>
        <taxon>Eukaryota</taxon>
        <taxon>Viridiplantae</taxon>
        <taxon>Streptophyta</taxon>
        <taxon>Embryophyta</taxon>
        <taxon>Tracheophyta</taxon>
        <taxon>Spermatophyta</taxon>
        <taxon>Magnoliopsida</taxon>
        <taxon>eudicotyledons</taxon>
        <taxon>Gunneridae</taxon>
        <taxon>Pentapetalae</taxon>
        <taxon>rosids</taxon>
        <taxon>fabids</taxon>
        <taxon>Fabales</taxon>
        <taxon>Fabaceae</taxon>
        <taxon>Papilionoideae</taxon>
        <taxon>50 kb inversion clade</taxon>
        <taxon>NPAAA clade</taxon>
        <taxon>indigoferoid/millettioid clade</taxon>
        <taxon>Phaseoleae</taxon>
        <taxon>Vigna</taxon>
    </lineage>
</organism>
<gene>
    <name evidence="2" type="ORF">LR48_Vigan618s001300</name>
</gene>
<proteinExistence type="predicted"/>
<evidence type="ECO:0000313" key="3">
    <source>
        <dbReference type="Proteomes" id="UP000053144"/>
    </source>
</evidence>
<evidence type="ECO:0000313" key="2">
    <source>
        <dbReference type="EMBL" id="KOM28931.1"/>
    </source>
</evidence>
<reference evidence="3" key="1">
    <citation type="journal article" date="2015" name="Proc. Natl. Acad. Sci. U.S.A.">
        <title>Genome sequencing of adzuki bean (Vigna angularis) provides insight into high starch and low fat accumulation and domestication.</title>
        <authorList>
            <person name="Yang K."/>
            <person name="Tian Z."/>
            <person name="Chen C."/>
            <person name="Luo L."/>
            <person name="Zhao B."/>
            <person name="Wang Z."/>
            <person name="Yu L."/>
            <person name="Li Y."/>
            <person name="Sun Y."/>
            <person name="Li W."/>
            <person name="Chen Y."/>
            <person name="Li Y."/>
            <person name="Zhang Y."/>
            <person name="Ai D."/>
            <person name="Zhao J."/>
            <person name="Shang C."/>
            <person name="Ma Y."/>
            <person name="Wu B."/>
            <person name="Wang M."/>
            <person name="Gao L."/>
            <person name="Sun D."/>
            <person name="Zhang P."/>
            <person name="Guo F."/>
            <person name="Wang W."/>
            <person name="Li Y."/>
            <person name="Wang J."/>
            <person name="Varshney R.K."/>
            <person name="Wang J."/>
            <person name="Ling H.Q."/>
            <person name="Wan P."/>
        </authorList>
    </citation>
    <scope>NUCLEOTIDE SEQUENCE</scope>
    <source>
        <strain evidence="3">cv. Jingnong 6</strain>
    </source>
</reference>
<evidence type="ECO:0000256" key="1">
    <source>
        <dbReference type="SAM" id="MobiDB-lite"/>
    </source>
</evidence>
<dbReference type="Gramene" id="KOM28931">
    <property type="protein sequence ID" value="KOM28931"/>
    <property type="gene ID" value="LR48_Vigan618s001300"/>
</dbReference>
<dbReference type="AlphaFoldDB" id="A0A0L9TEU8"/>
<feature type="region of interest" description="Disordered" evidence="1">
    <location>
        <begin position="36"/>
        <end position="90"/>
    </location>
</feature>
<accession>A0A0L9TEU8</accession>
<protein>
    <submittedName>
        <fullName evidence="2">Uncharacterized protein</fullName>
    </submittedName>
</protein>
<sequence length="90" mass="9725">MPSPLTYPVVVDDKDLYNAALWAMINSASASHSSSKRKALITSKPAQCHPPSSISNPLPPLSKFQKVLRHSDDNGEERAEDVPTEGLLVA</sequence>
<dbReference type="EMBL" id="KQ258461">
    <property type="protein sequence ID" value="KOM28931.1"/>
    <property type="molecule type" value="Genomic_DNA"/>
</dbReference>
<name>A0A0L9TEU8_PHAAN</name>
<feature type="compositionally biased region" description="Basic and acidic residues" evidence="1">
    <location>
        <begin position="69"/>
        <end position="81"/>
    </location>
</feature>